<organism evidence="2 3">
    <name type="scientific">Streptomyces canarius</name>
    <dbReference type="NCBI Taxonomy" id="285453"/>
    <lineage>
        <taxon>Bacteria</taxon>
        <taxon>Bacillati</taxon>
        <taxon>Actinomycetota</taxon>
        <taxon>Actinomycetes</taxon>
        <taxon>Kitasatosporales</taxon>
        <taxon>Streptomycetaceae</taxon>
        <taxon>Streptomyces</taxon>
    </lineage>
</organism>
<keyword evidence="3" id="KW-1185">Reference proteome</keyword>
<evidence type="ECO:0000256" key="1">
    <source>
        <dbReference type="SAM" id="MobiDB-lite"/>
    </source>
</evidence>
<feature type="region of interest" description="Disordered" evidence="1">
    <location>
        <begin position="1"/>
        <end position="27"/>
    </location>
</feature>
<proteinExistence type="predicted"/>
<evidence type="ECO:0000313" key="3">
    <source>
        <dbReference type="Proteomes" id="UP000653644"/>
    </source>
</evidence>
<protein>
    <submittedName>
        <fullName evidence="2">Uncharacterized protein</fullName>
    </submittedName>
</protein>
<gene>
    <name evidence="2" type="ORF">GCM10010345_90770</name>
</gene>
<comment type="caution">
    <text evidence="2">The sequence shown here is derived from an EMBL/GenBank/DDBJ whole genome shotgun (WGS) entry which is preliminary data.</text>
</comment>
<sequence length="66" mass="6877">MPSAPPQMPSWPLSPRAPHGPGAGPRRGKLGSYIASCIGLLAAHGISSRDDTLEALDDMLDSFFTG</sequence>
<dbReference type="EMBL" id="BMVN01000093">
    <property type="protein sequence ID" value="GHA73922.1"/>
    <property type="molecule type" value="Genomic_DNA"/>
</dbReference>
<accession>A0ABQ3DBW4</accession>
<dbReference type="Proteomes" id="UP000653644">
    <property type="component" value="Unassembled WGS sequence"/>
</dbReference>
<evidence type="ECO:0000313" key="2">
    <source>
        <dbReference type="EMBL" id="GHA73922.1"/>
    </source>
</evidence>
<reference evidence="3" key="1">
    <citation type="journal article" date="2019" name="Int. J. Syst. Evol. Microbiol.">
        <title>The Global Catalogue of Microorganisms (GCM) 10K type strain sequencing project: providing services to taxonomists for standard genome sequencing and annotation.</title>
        <authorList>
            <consortium name="The Broad Institute Genomics Platform"/>
            <consortium name="The Broad Institute Genome Sequencing Center for Infectious Disease"/>
            <person name="Wu L."/>
            <person name="Ma J."/>
        </authorList>
    </citation>
    <scope>NUCLEOTIDE SEQUENCE [LARGE SCALE GENOMIC DNA]</scope>
    <source>
        <strain evidence="3">JCM 4733</strain>
    </source>
</reference>
<name>A0ABQ3DBW4_9ACTN</name>